<dbReference type="EMBL" id="JAUHJS010000003">
    <property type="protein sequence ID" value="MDN4165445.1"/>
    <property type="molecule type" value="Genomic_DNA"/>
</dbReference>
<keyword evidence="3" id="KW-1185">Reference proteome</keyword>
<proteinExistence type="predicted"/>
<sequence length="157" mass="18252">MDFKRLTLYVDTSVLGGYFDIEFAKETQKLFDNLSESKYDIMYSSVTEDELLYAPEPVQELLNQIPQKLKRRVELTEEAVQLADTYIKEKVVGKTSREDCFHIALATIHKADVLVSWNFKHIVNIFRIRGYNAVNLKLGYAQIDIRSPKDIIDNEEE</sequence>
<dbReference type="RefSeq" id="WP_320003970.1">
    <property type="nucleotide sequence ID" value="NZ_JAUHJS010000003.1"/>
</dbReference>
<dbReference type="InterPro" id="IPR002716">
    <property type="entry name" value="PIN_dom"/>
</dbReference>
<evidence type="ECO:0000259" key="1">
    <source>
        <dbReference type="Pfam" id="PF01850"/>
    </source>
</evidence>
<dbReference type="Proteomes" id="UP001168552">
    <property type="component" value="Unassembled WGS sequence"/>
</dbReference>
<dbReference type="CDD" id="cd18687">
    <property type="entry name" value="PIN_VapC-like"/>
    <property type="match status" value="1"/>
</dbReference>
<name>A0ABT8F4R2_9BACT</name>
<dbReference type="Pfam" id="PF01850">
    <property type="entry name" value="PIN"/>
    <property type="match status" value="1"/>
</dbReference>
<reference evidence="2" key="1">
    <citation type="submission" date="2023-06" db="EMBL/GenBank/DDBJ databases">
        <title>Cytophagales bacterium Strain LB-30, isolated from soil.</title>
        <authorList>
            <person name="Liu B."/>
        </authorList>
    </citation>
    <scope>NUCLEOTIDE SEQUENCE</scope>
    <source>
        <strain evidence="2">LB-30</strain>
    </source>
</reference>
<protein>
    <submittedName>
        <fullName evidence="2">Type II toxin-antitoxin system VapC family toxin</fullName>
    </submittedName>
</protein>
<evidence type="ECO:0000313" key="2">
    <source>
        <dbReference type="EMBL" id="MDN4165445.1"/>
    </source>
</evidence>
<organism evidence="2 3">
    <name type="scientific">Shiella aurantiaca</name>
    <dbReference type="NCBI Taxonomy" id="3058365"/>
    <lineage>
        <taxon>Bacteria</taxon>
        <taxon>Pseudomonadati</taxon>
        <taxon>Bacteroidota</taxon>
        <taxon>Cytophagia</taxon>
        <taxon>Cytophagales</taxon>
        <taxon>Shiellaceae</taxon>
        <taxon>Shiella</taxon>
    </lineage>
</organism>
<comment type="caution">
    <text evidence="2">The sequence shown here is derived from an EMBL/GenBank/DDBJ whole genome shotgun (WGS) entry which is preliminary data.</text>
</comment>
<accession>A0ABT8F4R2</accession>
<gene>
    <name evidence="2" type="ORF">QWY31_08025</name>
</gene>
<dbReference type="Gene3D" id="3.40.50.1010">
    <property type="entry name" value="5'-nuclease"/>
    <property type="match status" value="1"/>
</dbReference>
<evidence type="ECO:0000313" key="3">
    <source>
        <dbReference type="Proteomes" id="UP001168552"/>
    </source>
</evidence>
<feature type="domain" description="PIN" evidence="1">
    <location>
        <begin position="9"/>
        <end position="114"/>
    </location>
</feature>
<dbReference type="InterPro" id="IPR029060">
    <property type="entry name" value="PIN-like_dom_sf"/>
</dbReference>
<dbReference type="SUPFAM" id="SSF88723">
    <property type="entry name" value="PIN domain-like"/>
    <property type="match status" value="1"/>
</dbReference>